<evidence type="ECO:0000313" key="3">
    <source>
        <dbReference type="Proteomes" id="UP000244450"/>
    </source>
</evidence>
<dbReference type="InterPro" id="IPR009003">
    <property type="entry name" value="Peptidase_S1_PA"/>
</dbReference>
<dbReference type="InterPro" id="IPR043504">
    <property type="entry name" value="Peptidase_S1_PA_chymotrypsin"/>
</dbReference>
<reference evidence="2 3" key="1">
    <citation type="submission" date="2018-04" db="EMBL/GenBank/DDBJ databases">
        <title>Chitinophaga fuyangensis sp. nov., isolated from soil in a chemical factory.</title>
        <authorList>
            <person name="Chen K."/>
        </authorList>
    </citation>
    <scope>NUCLEOTIDE SEQUENCE [LARGE SCALE GENOMIC DNA]</scope>
    <source>
        <strain evidence="2 3">LY-1</strain>
    </source>
</reference>
<keyword evidence="2" id="KW-0378">Hydrolase</keyword>
<dbReference type="Proteomes" id="UP000244450">
    <property type="component" value="Unassembled WGS sequence"/>
</dbReference>
<dbReference type="SUPFAM" id="SSF50494">
    <property type="entry name" value="Trypsin-like serine proteases"/>
    <property type="match status" value="1"/>
</dbReference>
<organism evidence="2 3">
    <name type="scientific">Chitinophaga parva</name>
    <dbReference type="NCBI Taxonomy" id="2169414"/>
    <lineage>
        <taxon>Bacteria</taxon>
        <taxon>Pseudomonadati</taxon>
        <taxon>Bacteroidota</taxon>
        <taxon>Chitinophagia</taxon>
        <taxon>Chitinophagales</taxon>
        <taxon>Chitinophagaceae</taxon>
        <taxon>Chitinophaga</taxon>
    </lineage>
</organism>
<evidence type="ECO:0000313" key="2">
    <source>
        <dbReference type="EMBL" id="PUZ25338.1"/>
    </source>
</evidence>
<keyword evidence="2" id="KW-0645">Protease</keyword>
<dbReference type="GO" id="GO:0006508">
    <property type="term" value="P:proteolysis"/>
    <property type="evidence" value="ECO:0007669"/>
    <property type="project" value="UniProtKB-KW"/>
</dbReference>
<evidence type="ECO:0000259" key="1">
    <source>
        <dbReference type="Pfam" id="PF19957"/>
    </source>
</evidence>
<accession>A0A2T7BGC7</accession>
<keyword evidence="3" id="KW-1185">Reference proteome</keyword>
<dbReference type="RefSeq" id="WP_108687176.1">
    <property type="nucleotide sequence ID" value="NZ_QCYK01000002.1"/>
</dbReference>
<dbReference type="Pfam" id="PF13365">
    <property type="entry name" value="Trypsin_2"/>
    <property type="match status" value="1"/>
</dbReference>
<dbReference type="Gene3D" id="2.40.10.10">
    <property type="entry name" value="Trypsin-like serine proteases"/>
    <property type="match status" value="2"/>
</dbReference>
<feature type="domain" description="Effector-associated" evidence="1">
    <location>
        <begin position="3"/>
        <end position="143"/>
    </location>
</feature>
<dbReference type="GO" id="GO:0008233">
    <property type="term" value="F:peptidase activity"/>
    <property type="evidence" value="ECO:0007669"/>
    <property type="project" value="UniProtKB-KW"/>
</dbReference>
<dbReference type="InterPro" id="IPR045432">
    <property type="entry name" value="EAD5"/>
</dbReference>
<dbReference type="PANTHER" id="PTHR14389:SF3">
    <property type="entry name" value="PROTEIN FAM111A-LIKE"/>
    <property type="match status" value="1"/>
</dbReference>
<sequence>MPYLNQQERNDLNDAIYNTIGYEASIRRIFLAEVHPGFRALLFTDHNHSMVQLELDVIQLNDTPRLTDGTIPFYAWLQQAARHVRLFPAAAATVDRAIAKLEGQGTKAAGSATVLPAPSTSTILQIEKERSISGNEMLSYAWLAAGMNAGMGVACLKVRRYDNGQPAVLAGGNPAVYSGTGWLLTPALLITNYHVVEARNDNEPTAGKEDFQLQGSHTQAFFDYNADEITSEAQAIAAIAAADAGLDYAILRLQQPVTRKPLQLDVNRVVLQADSAWPVNIIQHPFGYSKKVAFRNNHIFKQEYPDVLYFTDTEKGSSGSPVFNDNWQVIALHKASQLVNNVSYQGKTTAWVNKGVQLNAIFEQLKTVNPPLYAEILS</sequence>
<protein>
    <submittedName>
        <fullName evidence="2">Serine protease</fullName>
    </submittedName>
</protein>
<dbReference type="Pfam" id="PF19957">
    <property type="entry name" value="EAD5"/>
    <property type="match status" value="1"/>
</dbReference>
<dbReference type="EMBL" id="QCYK01000002">
    <property type="protein sequence ID" value="PUZ25338.1"/>
    <property type="molecule type" value="Genomic_DNA"/>
</dbReference>
<dbReference type="PANTHER" id="PTHR14389">
    <property type="entry name" value="SI:CH1073-475A24.1"/>
    <property type="match status" value="1"/>
</dbReference>
<dbReference type="AlphaFoldDB" id="A0A2T7BGC7"/>
<gene>
    <name evidence="2" type="ORF">DCC81_13625</name>
</gene>
<dbReference type="OrthoDB" id="9770276at2"/>
<comment type="caution">
    <text evidence="2">The sequence shown here is derived from an EMBL/GenBank/DDBJ whole genome shotgun (WGS) entry which is preliminary data.</text>
</comment>
<proteinExistence type="predicted"/>
<name>A0A2T7BGC7_9BACT</name>